<protein>
    <recommendedName>
        <fullName evidence="6">Nodulin-like domain-containing protein</fullName>
    </recommendedName>
</protein>
<comment type="subcellular location">
    <subcellularLocation>
        <location evidence="1">Membrane</location>
        <topology evidence="1">Multi-pass membrane protein</topology>
    </subcellularLocation>
</comment>
<evidence type="ECO:0000313" key="7">
    <source>
        <dbReference type="EMBL" id="KAJ4458582.1"/>
    </source>
</evidence>
<keyword evidence="4 5" id="KW-0472">Membrane</keyword>
<sequence>MRIPETAVRLLKALTYCYGCLSMLCCGLLYSFSFWAPVVKQQFGWTQAQLDLVGACGNLGNWMTSFLSGLAVDTFGGRFVSPAAGLFAFTGFFLMSLAFPTAGGSEPPVPANSSLYCCFYFLVGMSSCTSFNSSLVPNVINLGARRRSLVVGSLLGFLGLSSAGMVFLFRFGFGGSDARGFFEFLSFFMLGVWASGLLCLWTFPPAPAPDKMPLLSLSINAQEDLFGMSSDDSPANQRFFGRGGTLQMWFRKKAFTQWSFWVIFLVLLLAQSSSMVIINHVGLFVSPDMRFWAVISQSIFNAAGRILIGALSNAAAYRAVPLQIPDDPDAFLATSPGLTAPYRFRGVRQSVLISVCCGVMVACFGAMTFLIGRSDWAVLILGSLAVCSFGANFALFPAVISLWYGEASMGVHYGVSQLGLGFGVVGLNYLVGWLYDRLGGYLVPMLITTSVAACGLGLSILLWKEERRRALSIVQMGRM</sequence>
<feature type="transmembrane region" description="Helical" evidence="5">
    <location>
        <begin position="12"/>
        <end position="32"/>
    </location>
</feature>
<dbReference type="SUPFAM" id="SSF103473">
    <property type="entry name" value="MFS general substrate transporter"/>
    <property type="match status" value="1"/>
</dbReference>
<dbReference type="EMBL" id="JAPMOS010000027">
    <property type="protein sequence ID" value="KAJ4458582.1"/>
    <property type="molecule type" value="Genomic_DNA"/>
</dbReference>
<feature type="transmembrane region" description="Helical" evidence="5">
    <location>
        <begin position="52"/>
        <end position="72"/>
    </location>
</feature>
<dbReference type="Proteomes" id="UP001141327">
    <property type="component" value="Unassembled WGS sequence"/>
</dbReference>
<feature type="transmembrane region" description="Helical" evidence="5">
    <location>
        <begin position="181"/>
        <end position="203"/>
    </location>
</feature>
<dbReference type="Pfam" id="PF06813">
    <property type="entry name" value="Nodulin-like"/>
    <property type="match status" value="1"/>
</dbReference>
<keyword evidence="8" id="KW-1185">Reference proteome</keyword>
<feature type="domain" description="Nodulin-like" evidence="6">
    <location>
        <begin position="23"/>
        <end position="180"/>
    </location>
</feature>
<organism evidence="7 8">
    <name type="scientific">Paratrimastix pyriformis</name>
    <dbReference type="NCBI Taxonomy" id="342808"/>
    <lineage>
        <taxon>Eukaryota</taxon>
        <taxon>Metamonada</taxon>
        <taxon>Preaxostyla</taxon>
        <taxon>Paratrimastigidae</taxon>
        <taxon>Paratrimastix</taxon>
    </lineage>
</organism>
<name>A0ABQ8ULJ8_9EUKA</name>
<reference evidence="7" key="1">
    <citation type="journal article" date="2022" name="bioRxiv">
        <title>Genomics of Preaxostyla Flagellates Illuminates Evolutionary Transitions and the Path Towards Mitochondrial Loss.</title>
        <authorList>
            <person name="Novak L.V.F."/>
            <person name="Treitli S.C."/>
            <person name="Pyrih J."/>
            <person name="Halakuc P."/>
            <person name="Pipaliya S.V."/>
            <person name="Vacek V."/>
            <person name="Brzon O."/>
            <person name="Soukal P."/>
            <person name="Eme L."/>
            <person name="Dacks J.B."/>
            <person name="Karnkowska A."/>
            <person name="Elias M."/>
            <person name="Hampl V."/>
        </authorList>
    </citation>
    <scope>NUCLEOTIDE SEQUENCE</scope>
    <source>
        <strain evidence="7">RCP-MX</strain>
    </source>
</reference>
<evidence type="ECO:0000313" key="8">
    <source>
        <dbReference type="Proteomes" id="UP001141327"/>
    </source>
</evidence>
<evidence type="ECO:0000256" key="4">
    <source>
        <dbReference type="ARBA" id="ARBA00023136"/>
    </source>
</evidence>
<feature type="transmembrane region" description="Helical" evidence="5">
    <location>
        <begin position="351"/>
        <end position="371"/>
    </location>
</feature>
<feature type="transmembrane region" description="Helical" evidence="5">
    <location>
        <begin position="377"/>
        <end position="403"/>
    </location>
</feature>
<evidence type="ECO:0000256" key="2">
    <source>
        <dbReference type="ARBA" id="ARBA00022692"/>
    </source>
</evidence>
<feature type="transmembrane region" description="Helical" evidence="5">
    <location>
        <begin position="149"/>
        <end position="169"/>
    </location>
</feature>
<accession>A0ABQ8ULJ8</accession>
<gene>
    <name evidence="7" type="ORF">PAPYR_5547</name>
</gene>
<feature type="transmembrane region" description="Helical" evidence="5">
    <location>
        <begin position="290"/>
        <end position="308"/>
    </location>
</feature>
<evidence type="ECO:0000256" key="5">
    <source>
        <dbReference type="SAM" id="Phobius"/>
    </source>
</evidence>
<dbReference type="InterPro" id="IPR010658">
    <property type="entry name" value="Nodulin-like"/>
</dbReference>
<dbReference type="PANTHER" id="PTHR21576">
    <property type="entry name" value="UNCHARACTERIZED NODULIN-LIKE PROTEIN"/>
    <property type="match status" value="1"/>
</dbReference>
<dbReference type="InterPro" id="IPR036259">
    <property type="entry name" value="MFS_trans_sf"/>
</dbReference>
<comment type="caution">
    <text evidence="7">The sequence shown here is derived from an EMBL/GenBank/DDBJ whole genome shotgun (WGS) entry which is preliminary data.</text>
</comment>
<keyword evidence="3 5" id="KW-1133">Transmembrane helix</keyword>
<feature type="transmembrane region" description="Helical" evidence="5">
    <location>
        <begin position="441"/>
        <end position="463"/>
    </location>
</feature>
<feature type="transmembrane region" description="Helical" evidence="5">
    <location>
        <begin position="119"/>
        <end position="137"/>
    </location>
</feature>
<evidence type="ECO:0000259" key="6">
    <source>
        <dbReference type="Pfam" id="PF06813"/>
    </source>
</evidence>
<feature type="transmembrane region" description="Helical" evidence="5">
    <location>
        <begin position="415"/>
        <end position="435"/>
    </location>
</feature>
<dbReference type="Gene3D" id="1.20.1250.20">
    <property type="entry name" value="MFS general substrate transporter like domains"/>
    <property type="match status" value="1"/>
</dbReference>
<proteinExistence type="predicted"/>
<evidence type="ECO:0000256" key="3">
    <source>
        <dbReference type="ARBA" id="ARBA00022989"/>
    </source>
</evidence>
<evidence type="ECO:0000256" key="1">
    <source>
        <dbReference type="ARBA" id="ARBA00004141"/>
    </source>
</evidence>
<keyword evidence="2 5" id="KW-0812">Transmembrane</keyword>
<feature type="transmembrane region" description="Helical" evidence="5">
    <location>
        <begin position="258"/>
        <end position="278"/>
    </location>
</feature>
<feature type="transmembrane region" description="Helical" evidence="5">
    <location>
        <begin position="79"/>
        <end position="99"/>
    </location>
</feature>
<dbReference type="PANTHER" id="PTHR21576:SF158">
    <property type="entry name" value="RIBOSOMAL RNA-PROCESSING PROTEIN 12-LIKE CONSERVED DOMAIN-CONTAINING PROTEIN"/>
    <property type="match status" value="1"/>
</dbReference>